<dbReference type="Pfam" id="PF00106">
    <property type="entry name" value="adh_short"/>
    <property type="match status" value="1"/>
</dbReference>
<dbReference type="STRING" id="105231.A0A1Y1HP65"/>
<feature type="domain" description="Ketoreductase" evidence="2">
    <location>
        <begin position="46"/>
        <end position="234"/>
    </location>
</feature>
<evidence type="ECO:0000313" key="4">
    <source>
        <dbReference type="Proteomes" id="UP000054558"/>
    </source>
</evidence>
<name>A0A1Y1HP65_KLENI</name>
<dbReference type="PANTHER" id="PTHR45274:SF2">
    <property type="entry name" value="NAD(P)-BINDING ROSSMANN-FOLD SUPERFAMILY PROTEIN"/>
    <property type="match status" value="1"/>
</dbReference>
<evidence type="ECO:0000256" key="1">
    <source>
        <dbReference type="SAM" id="MobiDB-lite"/>
    </source>
</evidence>
<organism evidence="3 4">
    <name type="scientific">Klebsormidium nitens</name>
    <name type="common">Green alga</name>
    <name type="synonym">Ulothrix nitens</name>
    <dbReference type="NCBI Taxonomy" id="105231"/>
    <lineage>
        <taxon>Eukaryota</taxon>
        <taxon>Viridiplantae</taxon>
        <taxon>Streptophyta</taxon>
        <taxon>Klebsormidiophyceae</taxon>
        <taxon>Klebsormidiales</taxon>
        <taxon>Klebsormidiaceae</taxon>
        <taxon>Klebsormidium</taxon>
    </lineage>
</organism>
<evidence type="ECO:0000259" key="2">
    <source>
        <dbReference type="SMART" id="SM00822"/>
    </source>
</evidence>
<proteinExistence type="predicted"/>
<dbReference type="InterPro" id="IPR057326">
    <property type="entry name" value="KR_dom"/>
</dbReference>
<dbReference type="Proteomes" id="UP000054558">
    <property type="component" value="Unassembled WGS sequence"/>
</dbReference>
<dbReference type="InterPro" id="IPR002347">
    <property type="entry name" value="SDR_fam"/>
</dbReference>
<protein>
    <submittedName>
        <fullName evidence="3">NAD(P)-binding Rossmann-fold superfamily protein</fullName>
    </submittedName>
</protein>
<sequence length="365" mass="38860">METIYAVALAVAFVLLMQKLIRFALADADLRLLAAGPAPKGTFNGKVVWITGASQGIGAVMAQKLSADGAKLILSARRLNELTRVAASCTGPHANDVSILTLDLSDTSQIPRSVELAQKAFDGQGIDYLIHNAAYARPKLPVEDFPEDLTKATFAVNVLGPIALTRAVLPGMLKRKTGHIVVLSSAAGKIPSPLQSVYAATKHAMQGYFRSLYFETHARGINVTIAVPGPIASRVGAGAPGSSPEASGANPAVHVADPTAPDVNANEYAEEEKGRMTVERCADLILAGTAHRLPEIWISNHPVLAFLYVAQWLPELGDLIAKRVGTSRVRRYRTGQKDSYSLAALLGFGKKKPEEAPRAEGRKAE</sequence>
<dbReference type="SUPFAM" id="SSF51735">
    <property type="entry name" value="NAD(P)-binding Rossmann-fold domains"/>
    <property type="match status" value="1"/>
</dbReference>
<dbReference type="Gene3D" id="3.40.50.720">
    <property type="entry name" value="NAD(P)-binding Rossmann-like Domain"/>
    <property type="match status" value="1"/>
</dbReference>
<dbReference type="AlphaFoldDB" id="A0A1Y1HP65"/>
<accession>A0A1Y1HP65</accession>
<dbReference type="InterPro" id="IPR036291">
    <property type="entry name" value="NAD(P)-bd_dom_sf"/>
</dbReference>
<feature type="region of interest" description="Disordered" evidence="1">
    <location>
        <begin position="236"/>
        <end position="261"/>
    </location>
</feature>
<evidence type="ECO:0000313" key="3">
    <source>
        <dbReference type="EMBL" id="GAQ79572.1"/>
    </source>
</evidence>
<gene>
    <name evidence="3" type="ORF">KFL_000330180</name>
</gene>
<dbReference type="EMBL" id="DF236982">
    <property type="protein sequence ID" value="GAQ79572.1"/>
    <property type="molecule type" value="Genomic_DNA"/>
</dbReference>
<keyword evidence="4" id="KW-1185">Reference proteome</keyword>
<dbReference type="PANTHER" id="PTHR45274">
    <property type="entry name" value="NAD(P)-BINDING ROSSMANN-FOLD SUPERFAMILY PROTEIN"/>
    <property type="match status" value="1"/>
</dbReference>
<dbReference type="SMART" id="SM00822">
    <property type="entry name" value="PKS_KR"/>
    <property type="match status" value="1"/>
</dbReference>
<dbReference type="PRINTS" id="PR00081">
    <property type="entry name" value="GDHRDH"/>
</dbReference>
<reference evidence="3 4" key="1">
    <citation type="journal article" date="2014" name="Nat. Commun.">
        <title>Klebsormidium flaccidum genome reveals primary factors for plant terrestrial adaptation.</title>
        <authorList>
            <person name="Hori K."/>
            <person name="Maruyama F."/>
            <person name="Fujisawa T."/>
            <person name="Togashi T."/>
            <person name="Yamamoto N."/>
            <person name="Seo M."/>
            <person name="Sato S."/>
            <person name="Yamada T."/>
            <person name="Mori H."/>
            <person name="Tajima N."/>
            <person name="Moriyama T."/>
            <person name="Ikeuchi M."/>
            <person name="Watanabe M."/>
            <person name="Wada H."/>
            <person name="Kobayashi K."/>
            <person name="Saito M."/>
            <person name="Masuda T."/>
            <person name="Sasaki-Sekimoto Y."/>
            <person name="Mashiguchi K."/>
            <person name="Awai K."/>
            <person name="Shimojima M."/>
            <person name="Masuda S."/>
            <person name="Iwai M."/>
            <person name="Nobusawa T."/>
            <person name="Narise T."/>
            <person name="Kondo S."/>
            <person name="Saito H."/>
            <person name="Sato R."/>
            <person name="Murakawa M."/>
            <person name="Ihara Y."/>
            <person name="Oshima-Yamada Y."/>
            <person name="Ohtaka K."/>
            <person name="Satoh M."/>
            <person name="Sonobe K."/>
            <person name="Ishii M."/>
            <person name="Ohtani R."/>
            <person name="Kanamori-Sato M."/>
            <person name="Honoki R."/>
            <person name="Miyazaki D."/>
            <person name="Mochizuki H."/>
            <person name="Umetsu J."/>
            <person name="Higashi K."/>
            <person name="Shibata D."/>
            <person name="Kamiya Y."/>
            <person name="Sato N."/>
            <person name="Nakamura Y."/>
            <person name="Tabata S."/>
            <person name="Ida S."/>
            <person name="Kurokawa K."/>
            <person name="Ohta H."/>
        </authorList>
    </citation>
    <scope>NUCLEOTIDE SEQUENCE [LARGE SCALE GENOMIC DNA]</scope>
    <source>
        <strain evidence="3 4">NIES-2285</strain>
    </source>
</reference>
<dbReference type="OMA" id="TWAWWLT"/>
<dbReference type="OrthoDB" id="1933717at2759"/>